<dbReference type="AlphaFoldDB" id="A0A9D2WS66"/>
<keyword evidence="2" id="KW-0472">Membrane</keyword>
<feature type="transmembrane region" description="Helical" evidence="2">
    <location>
        <begin position="12"/>
        <end position="31"/>
    </location>
</feature>
<gene>
    <name evidence="4" type="primary">wecA</name>
    <name evidence="4" type="ORF">SPSYN_00096</name>
</gene>
<dbReference type="PANTHER" id="PTHR30576:SF20">
    <property type="entry name" value="QUINOVOSAMINEPHOSPHOTRANSFERAE-RELATED"/>
    <property type="match status" value="1"/>
</dbReference>
<reference evidence="4" key="1">
    <citation type="submission" date="2016-02" db="EMBL/GenBank/DDBJ databases">
        <title>Draft Genome Sequence of Sporotomaculum syntrophicum Strain FB, a Syntrophic Benzoate Degrader.</title>
        <authorList>
            <person name="Nobu M.K."/>
            <person name="Narihiro T."/>
            <person name="Qiu Y.-L."/>
            <person name="Ohashi A."/>
            <person name="Liu W.-T."/>
            <person name="Yuji S."/>
        </authorList>
    </citation>
    <scope>NUCLEOTIDE SEQUENCE</scope>
    <source>
        <strain evidence="4">FB</strain>
    </source>
</reference>
<dbReference type="Pfam" id="PF02397">
    <property type="entry name" value="Bac_transf"/>
    <property type="match status" value="1"/>
</dbReference>
<dbReference type="EMBL" id="LSRS01000001">
    <property type="protein sequence ID" value="KAF1086378.1"/>
    <property type="molecule type" value="Genomic_DNA"/>
</dbReference>
<keyword evidence="2" id="KW-1133">Transmembrane helix</keyword>
<dbReference type="GO" id="GO:0016780">
    <property type="term" value="F:phosphotransferase activity, for other substituted phosphate groups"/>
    <property type="evidence" value="ECO:0007669"/>
    <property type="project" value="TreeGrafter"/>
</dbReference>
<evidence type="ECO:0000313" key="4">
    <source>
        <dbReference type="EMBL" id="KAF1086378.1"/>
    </source>
</evidence>
<evidence type="ECO:0000256" key="1">
    <source>
        <dbReference type="ARBA" id="ARBA00006464"/>
    </source>
</evidence>
<comment type="similarity">
    <text evidence="1">Belongs to the bacterial sugar transferase family.</text>
</comment>
<proteinExistence type="inferred from homology"/>
<dbReference type="EC" id="2.7.8.40" evidence="4"/>
<keyword evidence="2" id="KW-0812">Transmembrane</keyword>
<evidence type="ECO:0000313" key="5">
    <source>
        <dbReference type="Proteomes" id="UP000798488"/>
    </source>
</evidence>
<feature type="domain" description="Bacterial sugar transferase" evidence="3">
    <location>
        <begin position="3"/>
        <end position="195"/>
    </location>
</feature>
<dbReference type="OrthoDB" id="9808602at2"/>
<protein>
    <submittedName>
        <fullName evidence="4">UDP-N-acetylgalactosamine-undecaprenyl-phosphate N-acetylgalactosaminephosphotransferase</fullName>
        <ecNumber evidence="4">2.7.8.40</ecNumber>
    </submittedName>
</protein>
<accession>A0A9D2WS66</accession>
<keyword evidence="5" id="KW-1185">Reference proteome</keyword>
<comment type="caution">
    <text evidence="4">The sequence shown here is derived from an EMBL/GenBank/DDBJ whole genome shotgun (WGS) entry which is preliminary data.</text>
</comment>
<keyword evidence="4" id="KW-0808">Transferase</keyword>
<sequence>MIKRLFDIVCSLIGLIILSPLFLILAIIIVATSPGGVFFRGVRVGQFGKPFRIFKFRSMVKDAEGKGKWNVGDNDDRITLIGHFLRNTKIDELPQLINVLIGDMSLVGPRPELQVYVDMYTEKEKPILNLKPGITDWASITNFDQFEVFTKAKDPDEAYLEYIRPLKLQLQLYYREHNSFLNDIKIIFWTIYKVISRTEKLPADIAHIVEAYKIRQAENKHSEAGREVAAGREVKHTYGGFSN</sequence>
<evidence type="ECO:0000259" key="3">
    <source>
        <dbReference type="Pfam" id="PF02397"/>
    </source>
</evidence>
<organism evidence="4 5">
    <name type="scientific">Sporotomaculum syntrophicum</name>
    <dbReference type="NCBI Taxonomy" id="182264"/>
    <lineage>
        <taxon>Bacteria</taxon>
        <taxon>Bacillati</taxon>
        <taxon>Bacillota</taxon>
        <taxon>Clostridia</taxon>
        <taxon>Eubacteriales</taxon>
        <taxon>Desulfallaceae</taxon>
        <taxon>Sporotomaculum</taxon>
    </lineage>
</organism>
<dbReference type="InterPro" id="IPR003362">
    <property type="entry name" value="Bact_transf"/>
</dbReference>
<dbReference type="PANTHER" id="PTHR30576">
    <property type="entry name" value="COLANIC BIOSYNTHESIS UDP-GLUCOSE LIPID CARRIER TRANSFERASE"/>
    <property type="match status" value="1"/>
</dbReference>
<name>A0A9D2WS66_9FIRM</name>
<dbReference type="RefSeq" id="WP_161820544.1">
    <property type="nucleotide sequence ID" value="NZ_LSRS01000001.1"/>
</dbReference>
<dbReference type="Proteomes" id="UP000798488">
    <property type="component" value="Unassembled WGS sequence"/>
</dbReference>
<evidence type="ECO:0000256" key="2">
    <source>
        <dbReference type="SAM" id="Phobius"/>
    </source>
</evidence>